<dbReference type="SMART" id="SM00487">
    <property type="entry name" value="DEXDc"/>
    <property type="match status" value="1"/>
</dbReference>
<gene>
    <name evidence="10" type="ORF">CPB83DRAFT_847269</name>
</gene>
<dbReference type="PROSITE" id="PS51192">
    <property type="entry name" value="HELICASE_ATP_BIND_1"/>
    <property type="match status" value="1"/>
</dbReference>
<dbReference type="OrthoDB" id="10265785at2759"/>
<evidence type="ECO:0000256" key="3">
    <source>
        <dbReference type="ARBA" id="ARBA00022801"/>
    </source>
</evidence>
<keyword evidence="2" id="KW-0547">Nucleotide-binding</keyword>
<keyword evidence="11" id="KW-1185">Reference proteome</keyword>
<dbReference type="GO" id="GO:0003676">
    <property type="term" value="F:nucleic acid binding"/>
    <property type="evidence" value="ECO:0007669"/>
    <property type="project" value="InterPro"/>
</dbReference>
<comment type="caution">
    <text evidence="10">The sequence shown here is derived from an EMBL/GenBank/DDBJ whole genome shotgun (WGS) entry which is preliminary data.</text>
</comment>
<dbReference type="PROSITE" id="PS51194">
    <property type="entry name" value="HELICASE_CTER"/>
    <property type="match status" value="1"/>
</dbReference>
<dbReference type="InterPro" id="IPR014014">
    <property type="entry name" value="RNA_helicase_DEAD_Q_motif"/>
</dbReference>
<dbReference type="PROSITE" id="PS51195">
    <property type="entry name" value="Q_MOTIF"/>
    <property type="match status" value="1"/>
</dbReference>
<dbReference type="CDD" id="cd18787">
    <property type="entry name" value="SF2_C_DEAD"/>
    <property type="match status" value="1"/>
</dbReference>
<dbReference type="PANTHER" id="PTHR47958">
    <property type="entry name" value="ATP-DEPENDENT RNA HELICASE DBP3"/>
    <property type="match status" value="1"/>
</dbReference>
<evidence type="ECO:0000256" key="4">
    <source>
        <dbReference type="ARBA" id="ARBA00022806"/>
    </source>
</evidence>
<feature type="domain" description="Helicase ATP-binding" evidence="7">
    <location>
        <begin position="48"/>
        <end position="218"/>
    </location>
</feature>
<evidence type="ECO:0000256" key="2">
    <source>
        <dbReference type="ARBA" id="ARBA00022741"/>
    </source>
</evidence>
<dbReference type="GO" id="GO:0016787">
    <property type="term" value="F:hydrolase activity"/>
    <property type="evidence" value="ECO:0007669"/>
    <property type="project" value="UniProtKB-KW"/>
</dbReference>
<dbReference type="GO" id="GO:0005524">
    <property type="term" value="F:ATP binding"/>
    <property type="evidence" value="ECO:0007669"/>
    <property type="project" value="UniProtKB-KW"/>
</dbReference>
<evidence type="ECO:0000256" key="5">
    <source>
        <dbReference type="ARBA" id="ARBA00022840"/>
    </source>
</evidence>
<feature type="short sequence motif" description="Q motif" evidence="6">
    <location>
        <begin position="17"/>
        <end position="45"/>
    </location>
</feature>
<dbReference type="AlphaFoldDB" id="A0A9P6JTS1"/>
<name>A0A9P6JTS1_9AGAR</name>
<dbReference type="InterPro" id="IPR011545">
    <property type="entry name" value="DEAD/DEAH_box_helicase_dom"/>
</dbReference>
<dbReference type="EMBL" id="MU157831">
    <property type="protein sequence ID" value="KAF9532711.1"/>
    <property type="molecule type" value="Genomic_DNA"/>
</dbReference>
<dbReference type="Proteomes" id="UP000807306">
    <property type="component" value="Unassembled WGS sequence"/>
</dbReference>
<proteinExistence type="predicted"/>
<keyword evidence="4" id="KW-0347">Helicase</keyword>
<dbReference type="EC" id="3.6.4.13" evidence="1"/>
<protein>
    <recommendedName>
        <fullName evidence="1">RNA helicase</fullName>
        <ecNumber evidence="1">3.6.4.13</ecNumber>
    </recommendedName>
</protein>
<feature type="domain" description="DEAD-box RNA helicase Q" evidence="9">
    <location>
        <begin position="17"/>
        <end position="45"/>
    </location>
</feature>
<evidence type="ECO:0000256" key="1">
    <source>
        <dbReference type="ARBA" id="ARBA00012552"/>
    </source>
</evidence>
<evidence type="ECO:0000256" key="6">
    <source>
        <dbReference type="PROSITE-ProRule" id="PRU00552"/>
    </source>
</evidence>
<dbReference type="Gene3D" id="3.40.50.300">
    <property type="entry name" value="P-loop containing nucleotide triphosphate hydrolases"/>
    <property type="match status" value="2"/>
</dbReference>
<feature type="domain" description="Helicase C-terminal" evidence="8">
    <location>
        <begin position="246"/>
        <end position="393"/>
    </location>
</feature>
<evidence type="ECO:0000259" key="8">
    <source>
        <dbReference type="PROSITE" id="PS51194"/>
    </source>
</evidence>
<evidence type="ECO:0000259" key="7">
    <source>
        <dbReference type="PROSITE" id="PS51192"/>
    </source>
</evidence>
<dbReference type="Pfam" id="PF00271">
    <property type="entry name" value="Helicase_C"/>
    <property type="match status" value="1"/>
</dbReference>
<evidence type="ECO:0000313" key="10">
    <source>
        <dbReference type="EMBL" id="KAF9532711.1"/>
    </source>
</evidence>
<dbReference type="GO" id="GO:0003724">
    <property type="term" value="F:RNA helicase activity"/>
    <property type="evidence" value="ECO:0007669"/>
    <property type="project" value="UniProtKB-EC"/>
</dbReference>
<accession>A0A9P6JTS1</accession>
<sequence>MRHFCQVDGHFEVMKFLSFENMGLKPELLRGVQAYGWERPAGVQQRAIVPTVKGLDVIVRDRAGTAKTTALAISVIQQVDVSIQSTQILILVATRELAQQLQSLIVALGDFMDIKCHACVGGIKVREDIAKLLEIPHIVVGTPGRTFDMIQRNVLKTDAIKLFCFDEADEMFARGFKDPIYETYALLPKGVQVILLTATLPADVEEATQTFMSNPVKIILKWDQVNIEGFKHFFVAVEKDEEKIQELVKLYETISLTQAVIFCNLKRTVTSLAEMMYARGFKTSVVHTELDEATCNNLIHEFRSGSSRILVTTDQLSARVNGNVGGISLVINYDLPATKNDYGLRLCPGGSFGRKGVAINFITSVDVRMLKDIEQYYHIHIDKMVDPDLKSEKINQS</sequence>
<dbReference type="InterPro" id="IPR014001">
    <property type="entry name" value="Helicase_ATP-bd"/>
</dbReference>
<keyword evidence="3" id="KW-0378">Hydrolase</keyword>
<dbReference type="InterPro" id="IPR027417">
    <property type="entry name" value="P-loop_NTPase"/>
</dbReference>
<dbReference type="InterPro" id="IPR001650">
    <property type="entry name" value="Helicase_C-like"/>
</dbReference>
<evidence type="ECO:0000313" key="11">
    <source>
        <dbReference type="Proteomes" id="UP000807306"/>
    </source>
</evidence>
<evidence type="ECO:0000259" key="9">
    <source>
        <dbReference type="PROSITE" id="PS51195"/>
    </source>
</evidence>
<organism evidence="10 11">
    <name type="scientific">Crepidotus variabilis</name>
    <dbReference type="NCBI Taxonomy" id="179855"/>
    <lineage>
        <taxon>Eukaryota</taxon>
        <taxon>Fungi</taxon>
        <taxon>Dikarya</taxon>
        <taxon>Basidiomycota</taxon>
        <taxon>Agaricomycotina</taxon>
        <taxon>Agaricomycetes</taxon>
        <taxon>Agaricomycetidae</taxon>
        <taxon>Agaricales</taxon>
        <taxon>Agaricineae</taxon>
        <taxon>Crepidotaceae</taxon>
        <taxon>Crepidotus</taxon>
    </lineage>
</organism>
<reference evidence="10" key="1">
    <citation type="submission" date="2020-11" db="EMBL/GenBank/DDBJ databases">
        <authorList>
            <consortium name="DOE Joint Genome Institute"/>
            <person name="Ahrendt S."/>
            <person name="Riley R."/>
            <person name="Andreopoulos W."/>
            <person name="Labutti K."/>
            <person name="Pangilinan J."/>
            <person name="Ruiz-Duenas F.J."/>
            <person name="Barrasa J.M."/>
            <person name="Sanchez-Garcia M."/>
            <person name="Camarero S."/>
            <person name="Miyauchi S."/>
            <person name="Serrano A."/>
            <person name="Linde D."/>
            <person name="Babiker R."/>
            <person name="Drula E."/>
            <person name="Ayuso-Fernandez I."/>
            <person name="Pacheco R."/>
            <person name="Padilla G."/>
            <person name="Ferreira P."/>
            <person name="Barriuso J."/>
            <person name="Kellner H."/>
            <person name="Castanera R."/>
            <person name="Alfaro M."/>
            <person name="Ramirez L."/>
            <person name="Pisabarro A.G."/>
            <person name="Kuo A."/>
            <person name="Tritt A."/>
            <person name="Lipzen A."/>
            <person name="He G."/>
            <person name="Yan M."/>
            <person name="Ng V."/>
            <person name="Cullen D."/>
            <person name="Martin F."/>
            <person name="Rosso M.-N."/>
            <person name="Henrissat B."/>
            <person name="Hibbett D."/>
            <person name="Martinez A.T."/>
            <person name="Grigoriev I.V."/>
        </authorList>
    </citation>
    <scope>NUCLEOTIDE SEQUENCE</scope>
    <source>
        <strain evidence="10">CBS 506.95</strain>
    </source>
</reference>
<dbReference type="SUPFAM" id="SSF52540">
    <property type="entry name" value="P-loop containing nucleoside triphosphate hydrolases"/>
    <property type="match status" value="2"/>
</dbReference>
<keyword evidence="5" id="KW-0067">ATP-binding</keyword>
<dbReference type="Pfam" id="PF00270">
    <property type="entry name" value="DEAD"/>
    <property type="match status" value="1"/>
</dbReference>